<keyword evidence="3" id="KW-1185">Reference proteome</keyword>
<evidence type="ECO:0000313" key="2">
    <source>
        <dbReference type="EMBL" id="KAK9754818.1"/>
    </source>
</evidence>
<proteinExistence type="predicted"/>
<gene>
    <name evidence="2" type="ORF">QE152_g977</name>
</gene>
<evidence type="ECO:0000256" key="1">
    <source>
        <dbReference type="SAM" id="MobiDB-lite"/>
    </source>
</evidence>
<comment type="caution">
    <text evidence="2">The sequence shown here is derived from an EMBL/GenBank/DDBJ whole genome shotgun (WGS) entry which is preliminary data.</text>
</comment>
<dbReference type="Proteomes" id="UP001458880">
    <property type="component" value="Unassembled WGS sequence"/>
</dbReference>
<evidence type="ECO:0000313" key="3">
    <source>
        <dbReference type="Proteomes" id="UP001458880"/>
    </source>
</evidence>
<organism evidence="2 3">
    <name type="scientific">Popillia japonica</name>
    <name type="common">Japanese beetle</name>
    <dbReference type="NCBI Taxonomy" id="7064"/>
    <lineage>
        <taxon>Eukaryota</taxon>
        <taxon>Metazoa</taxon>
        <taxon>Ecdysozoa</taxon>
        <taxon>Arthropoda</taxon>
        <taxon>Hexapoda</taxon>
        <taxon>Insecta</taxon>
        <taxon>Pterygota</taxon>
        <taxon>Neoptera</taxon>
        <taxon>Endopterygota</taxon>
        <taxon>Coleoptera</taxon>
        <taxon>Polyphaga</taxon>
        <taxon>Scarabaeiformia</taxon>
        <taxon>Scarabaeidae</taxon>
        <taxon>Rutelinae</taxon>
        <taxon>Popillia</taxon>
    </lineage>
</organism>
<protein>
    <submittedName>
        <fullName evidence="2">Uncharacterized protein</fullName>
    </submittedName>
</protein>
<name>A0AAW1NDK6_POPJA</name>
<accession>A0AAW1NDK6</accession>
<dbReference type="EMBL" id="JASPKY010000005">
    <property type="protein sequence ID" value="KAK9754818.1"/>
    <property type="molecule type" value="Genomic_DNA"/>
</dbReference>
<sequence length="120" mass="13981">MLMKRSESPQKSSIHHERIHHRRVGCSSGAFIGGRAQNEKYLNFFSETVRRDRRVGCSSGAFIGGRAQNEKYLNFFSETVRRDADSYKEKNKKKHIYKEDEGMKEMIGLFLRLCQITAFD</sequence>
<reference evidence="2 3" key="1">
    <citation type="journal article" date="2024" name="BMC Genomics">
        <title>De novo assembly and annotation of Popillia japonica's genome with initial clues to its potential as an invasive pest.</title>
        <authorList>
            <person name="Cucini C."/>
            <person name="Boschi S."/>
            <person name="Funari R."/>
            <person name="Cardaioli E."/>
            <person name="Iannotti N."/>
            <person name="Marturano G."/>
            <person name="Paoli F."/>
            <person name="Bruttini M."/>
            <person name="Carapelli A."/>
            <person name="Frati F."/>
            <person name="Nardi F."/>
        </authorList>
    </citation>
    <scope>NUCLEOTIDE SEQUENCE [LARGE SCALE GENOMIC DNA]</scope>
    <source>
        <strain evidence="2">DMR45628</strain>
    </source>
</reference>
<dbReference type="AlphaFoldDB" id="A0AAW1NDK6"/>
<feature type="region of interest" description="Disordered" evidence="1">
    <location>
        <begin position="1"/>
        <end position="21"/>
    </location>
</feature>